<accession>A0A515DD97</accession>
<dbReference type="AlphaFoldDB" id="A0A515DD97"/>
<evidence type="ECO:0000313" key="2">
    <source>
        <dbReference type="EMBL" id="QDL38365.1"/>
    </source>
</evidence>
<dbReference type="PANTHER" id="PTHR35811">
    <property type="entry name" value="SLR1870 PROTEIN"/>
    <property type="match status" value="1"/>
</dbReference>
<evidence type="ECO:0000259" key="1">
    <source>
        <dbReference type="PROSITE" id="PS51644"/>
    </source>
</evidence>
<dbReference type="Proteomes" id="UP000316798">
    <property type="component" value="Chromosome"/>
</dbReference>
<proteinExistence type="predicted"/>
<dbReference type="InterPro" id="IPR021139">
    <property type="entry name" value="NYN"/>
</dbReference>
<dbReference type="RefSeq" id="WP_142819814.1">
    <property type="nucleotide sequence ID" value="NZ_CP035503.1"/>
</dbReference>
<dbReference type="Gene3D" id="3.40.50.1010">
    <property type="entry name" value="5'-nuclease"/>
    <property type="match status" value="1"/>
</dbReference>
<dbReference type="InterPro" id="IPR025605">
    <property type="entry name" value="OST-HTH/LOTUS_dom"/>
</dbReference>
<dbReference type="OrthoDB" id="9783963at2"/>
<dbReference type="KEGG" id="rhf:EUB48_14500"/>
<feature type="domain" description="HTH OST-type" evidence="1">
    <location>
        <begin position="163"/>
        <end position="239"/>
    </location>
</feature>
<dbReference type="Pfam" id="PF01936">
    <property type="entry name" value="NYN"/>
    <property type="match status" value="1"/>
</dbReference>
<sequence length="250" mass="27518">MATTHNERLAVLIDADNAQASVIQELLAEVSRYGTATIKRAYGDWTTQNLKGWKEVLHKLAIQPIQQFSYTTGKNSTDASLIIDAMDVLHTASVDGFCLVSSDSDFTRLATRIREAGLVVYGFGERKTPEPFVAACDKFIYTEILRAEPEEQKAREVATEVAGLPKLRPMILTALDATARDDGWSTLSALGSQLTRNHPSFDPRNYGFSKLGELMRKQSYLEVKEVPMGDGSTHVQLHVRRKAGSASKGG</sequence>
<evidence type="ECO:0000313" key="3">
    <source>
        <dbReference type="Proteomes" id="UP000316798"/>
    </source>
</evidence>
<name>A0A515DD97_9BURK</name>
<gene>
    <name evidence="2" type="ORF">EUB48_14500</name>
</gene>
<dbReference type="PROSITE" id="PS51644">
    <property type="entry name" value="HTH_OST"/>
    <property type="match status" value="1"/>
</dbReference>
<reference evidence="2 3" key="1">
    <citation type="submission" date="2019-01" db="EMBL/GenBank/DDBJ databases">
        <title>Genomic insights into a novel species Rhodoferax sp.</title>
        <authorList>
            <person name="Jin L."/>
        </authorList>
    </citation>
    <scope>NUCLEOTIDE SEQUENCE [LARGE SCALE GENOMIC DNA]</scope>
    <source>
        <strain evidence="2 3">CHu59-6-5</strain>
    </source>
</reference>
<dbReference type="PANTHER" id="PTHR35811:SF1">
    <property type="entry name" value="HTH OST-TYPE DOMAIN-CONTAINING PROTEIN"/>
    <property type="match status" value="1"/>
</dbReference>
<dbReference type="GO" id="GO:0004540">
    <property type="term" value="F:RNA nuclease activity"/>
    <property type="evidence" value="ECO:0007669"/>
    <property type="project" value="InterPro"/>
</dbReference>
<dbReference type="Gene3D" id="3.30.420.610">
    <property type="entry name" value="LOTUS domain-like"/>
    <property type="match status" value="1"/>
</dbReference>
<organism evidence="2 3">
    <name type="scientific">Rhodoferax sediminis</name>
    <dbReference type="NCBI Taxonomy" id="2509614"/>
    <lineage>
        <taxon>Bacteria</taxon>
        <taxon>Pseudomonadati</taxon>
        <taxon>Pseudomonadota</taxon>
        <taxon>Betaproteobacteria</taxon>
        <taxon>Burkholderiales</taxon>
        <taxon>Comamonadaceae</taxon>
        <taxon>Rhodoferax</taxon>
    </lineage>
</organism>
<dbReference type="InterPro" id="IPR041966">
    <property type="entry name" value="LOTUS-like"/>
</dbReference>
<dbReference type="CDD" id="cd10146">
    <property type="entry name" value="LabA_like_C"/>
    <property type="match status" value="1"/>
</dbReference>
<keyword evidence="3" id="KW-1185">Reference proteome</keyword>
<dbReference type="EMBL" id="CP035503">
    <property type="protein sequence ID" value="QDL38365.1"/>
    <property type="molecule type" value="Genomic_DNA"/>
</dbReference>
<protein>
    <submittedName>
        <fullName evidence="2">NYN domain-containing protein</fullName>
    </submittedName>
</protein>
<dbReference type="CDD" id="cd11297">
    <property type="entry name" value="PIN_LabA-like_N_1"/>
    <property type="match status" value="1"/>
</dbReference>
<dbReference type="Pfam" id="PF12872">
    <property type="entry name" value="OST-HTH"/>
    <property type="match status" value="1"/>
</dbReference>